<dbReference type="InterPro" id="IPR011042">
    <property type="entry name" value="6-blade_b-propeller_TolB-like"/>
</dbReference>
<gene>
    <name evidence="2" type="ORF">METZ01_LOCUS87117</name>
</gene>
<feature type="region of interest" description="Disordered" evidence="1">
    <location>
        <begin position="1"/>
        <end position="21"/>
    </location>
</feature>
<dbReference type="PANTHER" id="PTHR11799">
    <property type="entry name" value="PARAOXONASE"/>
    <property type="match status" value="1"/>
</dbReference>
<feature type="region of interest" description="Disordered" evidence="1">
    <location>
        <begin position="263"/>
        <end position="287"/>
    </location>
</feature>
<name>A0A381V4S3_9ZZZZ</name>
<dbReference type="Gene3D" id="2.120.10.30">
    <property type="entry name" value="TolB, C-terminal domain"/>
    <property type="match status" value="1"/>
</dbReference>
<dbReference type="InterPro" id="IPR051288">
    <property type="entry name" value="Serum_paraoxonase/arylesterase"/>
</dbReference>
<feature type="non-terminal residue" evidence="2">
    <location>
        <position position="1"/>
    </location>
</feature>
<evidence type="ECO:0000313" key="2">
    <source>
        <dbReference type="EMBL" id="SVA34263.1"/>
    </source>
</evidence>
<accession>A0A381V4S3</accession>
<feature type="compositionally biased region" description="Basic and acidic residues" evidence="1">
    <location>
        <begin position="267"/>
        <end position="283"/>
    </location>
</feature>
<dbReference type="SUPFAM" id="SSF63829">
    <property type="entry name" value="Calcium-dependent phosphotriesterase"/>
    <property type="match status" value="1"/>
</dbReference>
<sequence length="340" mass="36461">VLGCTAAEPTPEQTSDIDQAPPGFAVAGAVPCDPVGEVQFICDLVSPEDLAIIPDSEWVIASGAQEGGRIHLVHARDKTTTVLFPTAQPDERLDTTTYPTCPGPLEEEEAFRAHGLYLKPGDAVHTLYVVHHGTRESVEVFEVDAQATPPALTWVGCAPALSTLSLNSVVALPEGGFAATSGPTGDVWGWHTGAGWARIPGSADTAPNGLEISKDGRWMYIAGWSEEKLTRISRGQTPVQKDVIDLGFRPDNLRMSPDGSVILAAGHTDKDGRSITDPREPLRETSNVSTIDPDTLEIRRIFEHSAMDGFVASTTATQIGNELWLGSYRGDRIAYLPMPE</sequence>
<reference evidence="2" key="1">
    <citation type="submission" date="2018-05" db="EMBL/GenBank/DDBJ databases">
        <authorList>
            <person name="Lanie J.A."/>
            <person name="Ng W.-L."/>
            <person name="Kazmierczak K.M."/>
            <person name="Andrzejewski T.M."/>
            <person name="Davidsen T.M."/>
            <person name="Wayne K.J."/>
            <person name="Tettelin H."/>
            <person name="Glass J.I."/>
            <person name="Rusch D."/>
            <person name="Podicherti R."/>
            <person name="Tsui H.-C.T."/>
            <person name="Winkler M.E."/>
        </authorList>
    </citation>
    <scope>NUCLEOTIDE SEQUENCE</scope>
</reference>
<evidence type="ECO:0008006" key="3">
    <source>
        <dbReference type="Google" id="ProtNLM"/>
    </source>
</evidence>
<dbReference type="AlphaFoldDB" id="A0A381V4S3"/>
<protein>
    <recommendedName>
        <fullName evidence="3">SMP-30/Gluconolactonase/LRE-like region domain-containing protein</fullName>
    </recommendedName>
</protein>
<dbReference type="PANTHER" id="PTHR11799:SF12">
    <property type="entry name" value="PARAOXONASE-RELATED"/>
    <property type="match status" value="1"/>
</dbReference>
<dbReference type="EMBL" id="UINC01007612">
    <property type="protein sequence ID" value="SVA34263.1"/>
    <property type="molecule type" value="Genomic_DNA"/>
</dbReference>
<proteinExistence type="predicted"/>
<evidence type="ECO:0000256" key="1">
    <source>
        <dbReference type="SAM" id="MobiDB-lite"/>
    </source>
</evidence>
<organism evidence="2">
    <name type="scientific">marine metagenome</name>
    <dbReference type="NCBI Taxonomy" id="408172"/>
    <lineage>
        <taxon>unclassified sequences</taxon>
        <taxon>metagenomes</taxon>
        <taxon>ecological metagenomes</taxon>
    </lineage>
</organism>